<name>A0A8H9L6B8_9MICO</name>
<dbReference type="PROSITE" id="PS50011">
    <property type="entry name" value="PROTEIN_KINASE_DOM"/>
    <property type="match status" value="1"/>
</dbReference>
<keyword evidence="2 5" id="KW-0547">Nucleotide-binding</keyword>
<dbReference type="Gene3D" id="1.10.510.10">
    <property type="entry name" value="Transferase(Phosphotransferase) domain 1"/>
    <property type="match status" value="1"/>
</dbReference>
<dbReference type="PROSITE" id="PS00107">
    <property type="entry name" value="PROTEIN_KINASE_ATP"/>
    <property type="match status" value="1"/>
</dbReference>
<dbReference type="Proteomes" id="UP000655589">
    <property type="component" value="Unassembled WGS sequence"/>
</dbReference>
<feature type="compositionally biased region" description="Polar residues" evidence="6">
    <location>
        <begin position="633"/>
        <end position="650"/>
    </location>
</feature>
<evidence type="ECO:0000256" key="3">
    <source>
        <dbReference type="ARBA" id="ARBA00022777"/>
    </source>
</evidence>
<keyword evidence="3" id="KW-0418">Kinase</keyword>
<feature type="region of interest" description="Disordered" evidence="6">
    <location>
        <begin position="1"/>
        <end position="198"/>
    </location>
</feature>
<feature type="domain" description="Protein kinase" evidence="8">
    <location>
        <begin position="212"/>
        <end position="474"/>
    </location>
</feature>
<evidence type="ECO:0000313" key="9">
    <source>
        <dbReference type="EMBL" id="GGM34976.1"/>
    </source>
</evidence>
<proteinExistence type="predicted"/>
<dbReference type="InterPro" id="IPR017441">
    <property type="entry name" value="Protein_kinase_ATP_BS"/>
</dbReference>
<dbReference type="Pfam" id="PF00069">
    <property type="entry name" value="Pkinase"/>
    <property type="match status" value="1"/>
</dbReference>
<feature type="region of interest" description="Disordered" evidence="6">
    <location>
        <begin position="598"/>
        <end position="784"/>
    </location>
</feature>
<feature type="transmembrane region" description="Helical" evidence="7">
    <location>
        <begin position="818"/>
        <end position="840"/>
    </location>
</feature>
<dbReference type="InterPro" id="IPR008271">
    <property type="entry name" value="Ser/Thr_kinase_AS"/>
</dbReference>
<keyword evidence="7" id="KW-0812">Transmembrane</keyword>
<dbReference type="RefSeq" id="WP_189087120.1">
    <property type="nucleotide sequence ID" value="NZ_BMPT01000014.1"/>
</dbReference>
<feature type="binding site" evidence="5">
    <location>
        <position position="240"/>
    </location>
    <ligand>
        <name>ATP</name>
        <dbReference type="ChEBI" id="CHEBI:30616"/>
    </ligand>
</feature>
<comment type="caution">
    <text evidence="9">The sequence shown here is derived from an EMBL/GenBank/DDBJ whole genome shotgun (WGS) entry which is preliminary data.</text>
</comment>
<dbReference type="PROSITE" id="PS00108">
    <property type="entry name" value="PROTEIN_KINASE_ST"/>
    <property type="match status" value="1"/>
</dbReference>
<sequence>MTSPAPGVGEVATAAVGPGPVPSADTPPAAPAPPPPDPGPVPPPPAGTEPDVHQGAPEDDADITAGATPSRREPGPVPAPPAEDDAPLPDTPSSTAVPAPPALPTAVAVPPVPDPPATPALVPAATEDTPAEDTPDEGPSAEDDAPAGSPDESPAEDDVPPADVSPDAQDAPGAPPAEADAPALEPRPAPPAALPMRPVRRIPASGERLGRFTLGEALGHGGFAHVYRAQADDGTEVALKVLTGLHDDARERFVQEADLLERLDGRGFPRFVEAGLDATQPWFAMELVPGTTLRDRVREEGPLSGPEALRLARQVVDALLVLQEQRCLHRDLKPANIMVDGDRAVLIDLGIAKVFDAATSTQPAGTMAYMAPELFGRRVHPRSDVYSLGLLLVYASTGSLPLDLNFMGRDLVAADLVEEPLEGDDAQPAPVIDKHLQSLVLAMTRYQPAHRPPLENIARVVRARLAQATPDPTLLLTSQLVSDGVTAAEVAALTATDVLQRRGSTKVFEPGMLPGRAPVADPGPAPAPDPARSPEPWHALVYDRTLMSVLAELHADGFDGAASHVVADHIAEIGPEIAAGSTPAEIKDWIWQAMRWETATPPSGHPNTLRGWRAFRSPEPARGSGRAPVRSRPVSSTRVGGTQRPQSFEPRTSPVKHLGPAPQQPGASSVRATRPMPVVQQQGGRPPAVQPTAGRTAAPAGGRAGRPAAQPTVPQQRVQQPTVQRPTVQQPGPAQAGGRPGTRPGTAAPRPGRDRRGADRRTAAVNGPARRPGGPPQAPAGPRRRPWPLRLLGALLRWVPRLLLVGSVYLLVTQQYTVAPYLSAPALGAAAFGVAVLLRLSGHRVKVWFYGLAALVIGVVSVSLWLGSAGLLPSGWTSF</sequence>
<evidence type="ECO:0000256" key="4">
    <source>
        <dbReference type="ARBA" id="ARBA00022840"/>
    </source>
</evidence>
<dbReference type="InterPro" id="IPR011009">
    <property type="entry name" value="Kinase-like_dom_sf"/>
</dbReference>
<evidence type="ECO:0000256" key="2">
    <source>
        <dbReference type="ARBA" id="ARBA00022741"/>
    </source>
</evidence>
<feature type="transmembrane region" description="Helical" evidence="7">
    <location>
        <begin position="847"/>
        <end position="866"/>
    </location>
</feature>
<dbReference type="PANTHER" id="PTHR43289:SF34">
    <property type="entry name" value="SERINE_THREONINE-PROTEIN KINASE YBDM-RELATED"/>
    <property type="match status" value="1"/>
</dbReference>
<organism evidence="9 10">
    <name type="scientific">Promicromonospora citrea</name>
    <dbReference type="NCBI Taxonomy" id="43677"/>
    <lineage>
        <taxon>Bacteria</taxon>
        <taxon>Bacillati</taxon>
        <taxon>Actinomycetota</taxon>
        <taxon>Actinomycetes</taxon>
        <taxon>Micrococcales</taxon>
        <taxon>Promicromonosporaceae</taxon>
        <taxon>Promicromonospora</taxon>
    </lineage>
</organism>
<dbReference type="GO" id="GO:0005524">
    <property type="term" value="F:ATP binding"/>
    <property type="evidence" value="ECO:0007669"/>
    <property type="project" value="UniProtKB-UniRule"/>
</dbReference>
<dbReference type="PANTHER" id="PTHR43289">
    <property type="entry name" value="MITOGEN-ACTIVATED PROTEIN KINASE KINASE KINASE 20-RELATED"/>
    <property type="match status" value="1"/>
</dbReference>
<reference evidence="9" key="1">
    <citation type="journal article" date="2014" name="Int. J. Syst. Evol. Microbiol.">
        <title>Complete genome sequence of Corynebacterium casei LMG S-19264T (=DSM 44701T), isolated from a smear-ripened cheese.</title>
        <authorList>
            <consortium name="US DOE Joint Genome Institute (JGI-PGF)"/>
            <person name="Walter F."/>
            <person name="Albersmeier A."/>
            <person name="Kalinowski J."/>
            <person name="Ruckert C."/>
        </authorList>
    </citation>
    <scope>NUCLEOTIDE SEQUENCE</scope>
    <source>
        <strain evidence="9">JCM 3051</strain>
    </source>
</reference>
<feature type="compositionally biased region" description="Acidic residues" evidence="6">
    <location>
        <begin position="129"/>
        <end position="145"/>
    </location>
</feature>
<dbReference type="SUPFAM" id="SSF56112">
    <property type="entry name" value="Protein kinase-like (PK-like)"/>
    <property type="match status" value="1"/>
</dbReference>
<dbReference type="AlphaFoldDB" id="A0A8H9L6B8"/>
<keyword evidence="4 5" id="KW-0067">ATP-binding</keyword>
<keyword evidence="10" id="KW-1185">Reference proteome</keyword>
<evidence type="ECO:0000259" key="8">
    <source>
        <dbReference type="PROSITE" id="PS50011"/>
    </source>
</evidence>
<feature type="compositionally biased region" description="Low complexity" evidence="6">
    <location>
        <begin position="690"/>
        <end position="750"/>
    </location>
</feature>
<feature type="compositionally biased region" description="Low complexity" evidence="6">
    <location>
        <begin position="763"/>
        <end position="772"/>
    </location>
</feature>
<dbReference type="SMART" id="SM00220">
    <property type="entry name" value="S_TKc"/>
    <property type="match status" value="1"/>
</dbReference>
<protein>
    <recommendedName>
        <fullName evidence="8">Protein kinase domain-containing protein</fullName>
    </recommendedName>
</protein>
<feature type="compositionally biased region" description="Pro residues" evidence="6">
    <location>
        <begin position="28"/>
        <end position="47"/>
    </location>
</feature>
<feature type="compositionally biased region" description="Pro residues" evidence="6">
    <location>
        <begin position="521"/>
        <end position="533"/>
    </location>
</feature>
<feature type="compositionally biased region" description="Basic and acidic residues" evidence="6">
    <location>
        <begin position="751"/>
        <end position="762"/>
    </location>
</feature>
<keyword evidence="7" id="KW-1133">Transmembrane helix</keyword>
<gene>
    <name evidence="9" type="ORF">GCM10010102_33060</name>
</gene>
<dbReference type="EMBL" id="BMPT01000014">
    <property type="protein sequence ID" value="GGM34976.1"/>
    <property type="molecule type" value="Genomic_DNA"/>
</dbReference>
<evidence type="ECO:0000256" key="6">
    <source>
        <dbReference type="SAM" id="MobiDB-lite"/>
    </source>
</evidence>
<feature type="region of interest" description="Disordered" evidence="6">
    <location>
        <begin position="509"/>
        <end position="534"/>
    </location>
</feature>
<dbReference type="GO" id="GO:0004674">
    <property type="term" value="F:protein serine/threonine kinase activity"/>
    <property type="evidence" value="ECO:0007669"/>
    <property type="project" value="TreeGrafter"/>
</dbReference>
<keyword evidence="7" id="KW-0472">Membrane</keyword>
<evidence type="ECO:0000256" key="1">
    <source>
        <dbReference type="ARBA" id="ARBA00022679"/>
    </source>
</evidence>
<dbReference type="CDD" id="cd14014">
    <property type="entry name" value="STKc_PknB_like"/>
    <property type="match status" value="1"/>
</dbReference>
<evidence type="ECO:0000256" key="7">
    <source>
        <dbReference type="SAM" id="Phobius"/>
    </source>
</evidence>
<evidence type="ECO:0000256" key="5">
    <source>
        <dbReference type="PROSITE-ProRule" id="PRU10141"/>
    </source>
</evidence>
<reference evidence="9" key="2">
    <citation type="submission" date="2020-09" db="EMBL/GenBank/DDBJ databases">
        <authorList>
            <person name="Sun Q."/>
            <person name="Ohkuma M."/>
        </authorList>
    </citation>
    <scope>NUCLEOTIDE SEQUENCE</scope>
    <source>
        <strain evidence="9">JCM 3051</strain>
    </source>
</reference>
<dbReference type="InterPro" id="IPR000719">
    <property type="entry name" value="Prot_kinase_dom"/>
</dbReference>
<accession>A0A8H9L6B8</accession>
<evidence type="ECO:0000313" key="10">
    <source>
        <dbReference type="Proteomes" id="UP000655589"/>
    </source>
</evidence>
<feature type="compositionally biased region" description="Low complexity" evidence="6">
    <location>
        <begin position="161"/>
        <end position="184"/>
    </location>
</feature>
<keyword evidence="1" id="KW-0808">Transferase</keyword>